<name>A0A074ZF99_OPIVI</name>
<dbReference type="Proteomes" id="UP000054324">
    <property type="component" value="Unassembled WGS sequence"/>
</dbReference>
<dbReference type="EMBL" id="KL596815">
    <property type="protein sequence ID" value="KER24307.1"/>
    <property type="molecule type" value="Genomic_DNA"/>
</dbReference>
<protein>
    <submittedName>
        <fullName evidence="1">Uncharacterized protein</fullName>
    </submittedName>
</protein>
<keyword evidence="2" id="KW-1185">Reference proteome</keyword>
<dbReference type="KEGG" id="ovi:T265_07993"/>
<gene>
    <name evidence="1" type="ORF">T265_07993</name>
</gene>
<proteinExistence type="predicted"/>
<dbReference type="AlphaFoldDB" id="A0A074ZF99"/>
<organism evidence="1 2">
    <name type="scientific">Opisthorchis viverrini</name>
    <name type="common">Southeast Asian liver fluke</name>
    <dbReference type="NCBI Taxonomy" id="6198"/>
    <lineage>
        <taxon>Eukaryota</taxon>
        <taxon>Metazoa</taxon>
        <taxon>Spiralia</taxon>
        <taxon>Lophotrochozoa</taxon>
        <taxon>Platyhelminthes</taxon>
        <taxon>Trematoda</taxon>
        <taxon>Digenea</taxon>
        <taxon>Opisthorchiida</taxon>
        <taxon>Opisthorchiata</taxon>
        <taxon>Opisthorchiidae</taxon>
        <taxon>Opisthorchis</taxon>
    </lineage>
</organism>
<evidence type="ECO:0000313" key="1">
    <source>
        <dbReference type="EMBL" id="KER24307.1"/>
    </source>
</evidence>
<reference evidence="1 2" key="1">
    <citation type="submission" date="2013-11" db="EMBL/GenBank/DDBJ databases">
        <title>Opisthorchis viverrini - life in the bile duct.</title>
        <authorList>
            <person name="Young N.D."/>
            <person name="Nagarajan N."/>
            <person name="Lin S.J."/>
            <person name="Korhonen P.K."/>
            <person name="Jex A.R."/>
            <person name="Hall R.S."/>
            <person name="Safavi-Hemami H."/>
            <person name="Kaewkong W."/>
            <person name="Bertrand D."/>
            <person name="Gao S."/>
            <person name="Seet Q."/>
            <person name="Wongkham S."/>
            <person name="Teh B.T."/>
            <person name="Wongkham C."/>
            <person name="Intapan P.M."/>
            <person name="Maleewong W."/>
            <person name="Yang X."/>
            <person name="Hu M."/>
            <person name="Wang Z."/>
            <person name="Hofmann A."/>
            <person name="Sternberg P.W."/>
            <person name="Tan P."/>
            <person name="Wang J."/>
            <person name="Gasser R.B."/>
        </authorList>
    </citation>
    <scope>NUCLEOTIDE SEQUENCE [LARGE SCALE GENOMIC DNA]</scope>
</reference>
<dbReference type="RefSeq" id="XP_009171938.1">
    <property type="nucleotide sequence ID" value="XM_009173674.1"/>
</dbReference>
<sequence>MGPSEIRNGPLAHQDMVISVFVLAHVSQPIWLRRIAETTEQLAKPNTKKRDSDQRFVAVSTDKKFAGVIREEHLPGWRQESTFESQVI</sequence>
<evidence type="ECO:0000313" key="2">
    <source>
        <dbReference type="Proteomes" id="UP000054324"/>
    </source>
</evidence>
<accession>A0A074ZF99</accession>
<dbReference type="GeneID" id="20322172"/>
<dbReference type="CTD" id="20322172"/>